<dbReference type="PANTHER" id="PTHR38467:SF1">
    <property type="entry name" value="CONJUGATIVE TRANSFER: ASSEMBLY"/>
    <property type="match status" value="1"/>
</dbReference>
<accession>A0A401M286</accession>
<dbReference type="AlphaFoldDB" id="A0A401M286"/>
<dbReference type="Gene3D" id="3.40.50.300">
    <property type="entry name" value="P-loop containing nucleotide triphosphate hydrolases"/>
    <property type="match status" value="1"/>
</dbReference>
<dbReference type="PANTHER" id="PTHR38467">
    <property type="match status" value="1"/>
</dbReference>
<protein>
    <recommendedName>
        <fullName evidence="2">TraG P-loop domain-containing protein</fullName>
    </recommendedName>
</protein>
<dbReference type="InterPro" id="IPR027417">
    <property type="entry name" value="P-loop_NTPase"/>
</dbReference>
<name>A0A401M286_9BACE</name>
<organism evidence="3 4">
    <name type="scientific">Bacteroides faecalis</name>
    <dbReference type="NCBI Taxonomy" id="2447885"/>
    <lineage>
        <taxon>Bacteria</taxon>
        <taxon>Pseudomonadati</taxon>
        <taxon>Bacteroidota</taxon>
        <taxon>Bacteroidia</taxon>
        <taxon>Bacteroidales</taxon>
        <taxon>Bacteroidaceae</taxon>
        <taxon>Bacteroides</taxon>
    </lineage>
</organism>
<comment type="caution">
    <text evidence="3">The sequence shown here is derived from an EMBL/GenBank/DDBJ whole genome shotgun (WGS) entry which is preliminary data.</text>
</comment>
<gene>
    <name evidence="3" type="ORF">KGMB02408_47680</name>
</gene>
<dbReference type="RefSeq" id="WP_235016923.1">
    <property type="nucleotide sequence ID" value="NZ_BHWB01000047.1"/>
</dbReference>
<dbReference type="NCBIfam" id="TIGR03783">
    <property type="entry name" value="Bac_Flav_CT_G"/>
    <property type="match status" value="1"/>
</dbReference>
<evidence type="ECO:0000313" key="4">
    <source>
        <dbReference type="Proteomes" id="UP000288079"/>
    </source>
</evidence>
<feature type="domain" description="TraG P-loop" evidence="2">
    <location>
        <begin position="76"/>
        <end position="170"/>
    </location>
</feature>
<feature type="region of interest" description="Disordered" evidence="1">
    <location>
        <begin position="193"/>
        <end position="216"/>
    </location>
</feature>
<dbReference type="InterPro" id="IPR053155">
    <property type="entry name" value="F-pilin_assembly_TraC"/>
</dbReference>
<dbReference type="Proteomes" id="UP000288079">
    <property type="component" value="Unassembled WGS sequence"/>
</dbReference>
<dbReference type="EMBL" id="BHWB01000047">
    <property type="protein sequence ID" value="GCB37823.1"/>
    <property type="molecule type" value="Genomic_DNA"/>
</dbReference>
<dbReference type="Pfam" id="PF19044">
    <property type="entry name" value="P-loop_TraG"/>
    <property type="match status" value="1"/>
</dbReference>
<reference evidence="3 4" key="1">
    <citation type="submission" date="2018-10" db="EMBL/GenBank/DDBJ databases">
        <title>Draft Genome Sequence of Bacteroides sp. KCTC 15687.</title>
        <authorList>
            <person name="Yu S.Y."/>
            <person name="Kim J.S."/>
            <person name="Oh B.S."/>
            <person name="Park S.H."/>
            <person name="Kang S.W."/>
            <person name="Park J.E."/>
            <person name="Choi S.H."/>
            <person name="Han K.I."/>
            <person name="Lee K.C."/>
            <person name="Eom M.K."/>
            <person name="Suh M.K."/>
            <person name="Lee D.H."/>
            <person name="Yoon H."/>
            <person name="Kim B."/>
            <person name="Yang S.J."/>
            <person name="Lee J.S."/>
            <person name="Lee J.H."/>
        </authorList>
    </citation>
    <scope>NUCLEOTIDE SEQUENCE [LARGE SCALE GENOMIC DNA]</scope>
    <source>
        <strain evidence="3 4">KCTC 15687</strain>
    </source>
</reference>
<sequence length="226" mass="25624">MRRKLKHIKNDVGSQLASMECVLPPQHHRLPDALLGGDARQRGGLSAEESFYTFIEQAVCLFTEETNYRNSLSPFGIKMVDRLTGKPLHLDISDLPMKRGITTNRNKFVLGPSGSGKSFFMNHLVRQYYEQGTHVVLVDTGNSYQGLCEMIRRKTNGADGVYFTYTEENRFRSTRSTPMITCSTWRKRTASRRAADALEVGGRQSDEDGKRRTGQCGERLYRAYQG</sequence>
<dbReference type="InterPro" id="IPR043964">
    <property type="entry name" value="P-loop_TraG"/>
</dbReference>
<evidence type="ECO:0000259" key="2">
    <source>
        <dbReference type="Pfam" id="PF19044"/>
    </source>
</evidence>
<evidence type="ECO:0000256" key="1">
    <source>
        <dbReference type="SAM" id="MobiDB-lite"/>
    </source>
</evidence>
<keyword evidence="4" id="KW-1185">Reference proteome</keyword>
<dbReference type="InterPro" id="IPR022509">
    <property type="entry name" value="Conjugation_ATPase_TraG"/>
</dbReference>
<dbReference type="SUPFAM" id="SSF52540">
    <property type="entry name" value="P-loop containing nucleoside triphosphate hydrolases"/>
    <property type="match status" value="1"/>
</dbReference>
<proteinExistence type="predicted"/>
<evidence type="ECO:0000313" key="3">
    <source>
        <dbReference type="EMBL" id="GCB37823.1"/>
    </source>
</evidence>